<keyword evidence="13" id="KW-1185">Reference proteome</keyword>
<feature type="modified residue" description="4-aspartylphosphate" evidence="10">
    <location>
        <position position="61"/>
    </location>
</feature>
<keyword evidence="4 9" id="KW-0902">Two-component regulatory system</keyword>
<comment type="subcellular location">
    <subcellularLocation>
        <location evidence="1 9">Cytoplasm</location>
    </subcellularLocation>
</comment>
<dbReference type="GO" id="GO:0000156">
    <property type="term" value="F:phosphorelay response regulator activity"/>
    <property type="evidence" value="ECO:0007669"/>
    <property type="project" value="TreeGrafter"/>
</dbReference>
<dbReference type="SUPFAM" id="SSF52172">
    <property type="entry name" value="CheY-like"/>
    <property type="match status" value="1"/>
</dbReference>
<evidence type="ECO:0000256" key="7">
    <source>
        <dbReference type="ARBA" id="ARBA00023159"/>
    </source>
</evidence>
<gene>
    <name evidence="12" type="ORF">GMA10_05060</name>
</gene>
<accession>A0A7K1LHB8</accession>
<evidence type="ECO:0000313" key="12">
    <source>
        <dbReference type="EMBL" id="MUN54584.1"/>
    </source>
</evidence>
<organism evidence="12 13">
    <name type="scientific">Rothia koreensis</name>
    <dbReference type="NCBI Taxonomy" id="592378"/>
    <lineage>
        <taxon>Bacteria</taxon>
        <taxon>Bacillati</taxon>
        <taxon>Actinomycetota</taxon>
        <taxon>Actinomycetes</taxon>
        <taxon>Micrococcales</taxon>
        <taxon>Micrococcaceae</taxon>
        <taxon>Rothia</taxon>
    </lineage>
</organism>
<dbReference type="GO" id="GO:0005737">
    <property type="term" value="C:cytoplasm"/>
    <property type="evidence" value="ECO:0007669"/>
    <property type="project" value="UniProtKB-SubCell"/>
</dbReference>
<feature type="domain" description="Response regulatory" evidence="11">
    <location>
        <begin position="5"/>
        <end position="126"/>
    </location>
</feature>
<dbReference type="Proteomes" id="UP000462152">
    <property type="component" value="Unassembled WGS sequence"/>
</dbReference>
<dbReference type="Gene3D" id="1.10.10.10">
    <property type="entry name" value="Winged helix-like DNA-binding domain superfamily/Winged helix DNA-binding domain"/>
    <property type="match status" value="1"/>
</dbReference>
<dbReference type="InterPro" id="IPR036390">
    <property type="entry name" value="WH_DNA-bd_sf"/>
</dbReference>
<sequence length="229" mass="25689">MTTYRVIVIDDEEVTASAHAQFIRERPDFEVAGTAYNAQGAIAAIKASFARKTPVDLLLLDINLPDRSGHEVAKFLRAEGLPVDVIMVTADRDASSLRTASLHGAFGYLVKPFTLEHLGRKLDSYSAHRGRVPDTGELDQAAIDSFFHRSEDETRDLPKGLSQETLVNIVETLSDHDSAYSAREIADRMTLSRVTARRYLEYLHASRRVERRPRHGTPGRPELEYAWRG</sequence>
<dbReference type="InterPro" id="IPR006793">
    <property type="entry name" value="FaeA"/>
</dbReference>
<dbReference type="PANTHER" id="PTHR45526:SF1">
    <property type="entry name" value="TRANSCRIPTIONAL REGULATORY PROTEIN DCUR-RELATED"/>
    <property type="match status" value="1"/>
</dbReference>
<dbReference type="PIRSF" id="PIRSF006171">
    <property type="entry name" value="RR_citrat_malat"/>
    <property type="match status" value="1"/>
</dbReference>
<dbReference type="Gene3D" id="3.40.50.2300">
    <property type="match status" value="1"/>
</dbReference>
<keyword evidence="3 10" id="KW-0597">Phosphoprotein</keyword>
<dbReference type="GO" id="GO:0003677">
    <property type="term" value="F:DNA binding"/>
    <property type="evidence" value="ECO:0007669"/>
    <property type="project" value="UniProtKB-KW"/>
</dbReference>
<dbReference type="InterPro" id="IPR024187">
    <property type="entry name" value="Sig_transdc_resp-reg_cit/mal"/>
</dbReference>
<dbReference type="InterPro" id="IPR036388">
    <property type="entry name" value="WH-like_DNA-bd_sf"/>
</dbReference>
<evidence type="ECO:0000256" key="1">
    <source>
        <dbReference type="ARBA" id="ARBA00004496"/>
    </source>
</evidence>
<proteinExistence type="predicted"/>
<evidence type="ECO:0000313" key="13">
    <source>
        <dbReference type="Proteomes" id="UP000462152"/>
    </source>
</evidence>
<keyword evidence="7 9" id="KW-0010">Activator</keyword>
<dbReference type="SMART" id="SM00448">
    <property type="entry name" value="REC"/>
    <property type="match status" value="1"/>
</dbReference>
<dbReference type="InterPro" id="IPR001789">
    <property type="entry name" value="Sig_transdc_resp-reg_receiver"/>
</dbReference>
<protein>
    <recommendedName>
        <fullName evidence="9">Transcriptional regulatory protein</fullName>
    </recommendedName>
</protein>
<evidence type="ECO:0000256" key="3">
    <source>
        <dbReference type="ARBA" id="ARBA00022553"/>
    </source>
</evidence>
<evidence type="ECO:0000256" key="6">
    <source>
        <dbReference type="ARBA" id="ARBA00023125"/>
    </source>
</evidence>
<name>A0A7K1LHB8_9MICC</name>
<comment type="caution">
    <text evidence="12">The sequence shown here is derived from an EMBL/GenBank/DDBJ whole genome shotgun (WGS) entry which is preliminary data.</text>
</comment>
<keyword evidence="8 9" id="KW-0804">Transcription</keyword>
<dbReference type="Pfam" id="PF00072">
    <property type="entry name" value="Response_reg"/>
    <property type="match status" value="1"/>
</dbReference>
<dbReference type="OrthoDB" id="7187989at2"/>
<dbReference type="InterPro" id="IPR011006">
    <property type="entry name" value="CheY-like_superfamily"/>
</dbReference>
<evidence type="ECO:0000256" key="5">
    <source>
        <dbReference type="ARBA" id="ARBA00023015"/>
    </source>
</evidence>
<keyword evidence="2 9" id="KW-0963">Cytoplasm</keyword>
<dbReference type="GO" id="GO:0003700">
    <property type="term" value="F:DNA-binding transcription factor activity"/>
    <property type="evidence" value="ECO:0007669"/>
    <property type="project" value="InterPro"/>
</dbReference>
<dbReference type="PANTHER" id="PTHR45526">
    <property type="entry name" value="TRANSCRIPTIONAL REGULATORY PROTEIN DPIA"/>
    <property type="match status" value="1"/>
</dbReference>
<keyword evidence="6 9" id="KW-0238">DNA-binding</keyword>
<evidence type="ECO:0000256" key="8">
    <source>
        <dbReference type="ARBA" id="ARBA00023163"/>
    </source>
</evidence>
<evidence type="ECO:0000256" key="9">
    <source>
        <dbReference type="PIRNR" id="PIRNR006171"/>
    </source>
</evidence>
<keyword evidence="5 9" id="KW-0805">Transcription regulation</keyword>
<evidence type="ECO:0000256" key="4">
    <source>
        <dbReference type="ARBA" id="ARBA00023012"/>
    </source>
</evidence>
<dbReference type="SUPFAM" id="SSF46785">
    <property type="entry name" value="Winged helix' DNA-binding domain"/>
    <property type="match status" value="1"/>
</dbReference>
<evidence type="ECO:0000256" key="2">
    <source>
        <dbReference type="ARBA" id="ARBA00022490"/>
    </source>
</evidence>
<dbReference type="RefSeq" id="WP_129315382.1">
    <property type="nucleotide sequence ID" value="NZ_CP197643.1"/>
</dbReference>
<dbReference type="PROSITE" id="PS50110">
    <property type="entry name" value="RESPONSE_REGULATORY"/>
    <property type="match status" value="1"/>
</dbReference>
<reference evidence="12 13" key="1">
    <citation type="submission" date="2019-12" db="EMBL/GenBank/DDBJ databases">
        <authorList>
            <person name="Li J."/>
            <person name="Shi Y."/>
            <person name="Xu G."/>
            <person name="Xiao D."/>
            <person name="Ran X."/>
        </authorList>
    </citation>
    <scope>NUCLEOTIDE SEQUENCE [LARGE SCALE GENOMIC DNA]</scope>
    <source>
        <strain evidence="12 13">JCM 15915</strain>
    </source>
</reference>
<dbReference type="AlphaFoldDB" id="A0A7K1LHB8"/>
<evidence type="ECO:0000256" key="10">
    <source>
        <dbReference type="PROSITE-ProRule" id="PRU00169"/>
    </source>
</evidence>
<dbReference type="EMBL" id="WOGT01000002">
    <property type="protein sequence ID" value="MUN54584.1"/>
    <property type="molecule type" value="Genomic_DNA"/>
</dbReference>
<dbReference type="Pfam" id="PF04703">
    <property type="entry name" value="FaeA"/>
    <property type="match status" value="1"/>
</dbReference>
<dbReference type="InterPro" id="IPR051271">
    <property type="entry name" value="2C-system_Tx_regulators"/>
</dbReference>
<evidence type="ECO:0000259" key="11">
    <source>
        <dbReference type="PROSITE" id="PS50110"/>
    </source>
</evidence>